<evidence type="ECO:0000313" key="2">
    <source>
        <dbReference type="EMBL" id="AGO47194.1"/>
    </source>
</evidence>
<dbReference type="GeneID" id="15009952"/>
<reference evidence="3" key="3">
    <citation type="submission" date="2013-03" db="EMBL/GenBank/DDBJ databases">
        <title>The Cellulophaga phages: a novel, diverse, and globally ubiquitous model system.</title>
        <authorList>
            <person name="Holmfeldt K."/>
            <person name="Solonenko N."/>
            <person name="Shah M."/>
            <person name="Corrier K."/>
            <person name="Riemann L."/>
            <person name="VerBerkmoes N.C."/>
            <person name="Sullivan M.B."/>
        </authorList>
    </citation>
    <scope>NUCLEOTIDE SEQUENCE [LARGE SCALE GENOMIC DNA]</scope>
</reference>
<evidence type="ECO:0000313" key="4">
    <source>
        <dbReference type="Proteomes" id="UP000203074"/>
    </source>
</evidence>
<sequence>MSQYFKGKSYIFKKESDESIVAYNMKNHQIETRSRSLNLFAKNIKDGTLLRISKLEFLDFSQANYSFEGPKDYVEDNQQKESSHHKETFVAKNRLVIFMGGNEIVGYSQRDKEDILPFLFSKEVKQYGFYLLDKKGTSIGYFAPSILKDLSYVIADLEY</sequence>
<gene>
    <name evidence="1" type="ORF">CGPG_00054</name>
    <name evidence="2" type="ORF">PhiST_gp055</name>
</gene>
<proteinExistence type="predicted"/>
<protein>
    <submittedName>
        <fullName evidence="1">Uncharacterized protein</fullName>
    </submittedName>
</protein>
<keyword evidence="4" id="KW-1185">Reference proteome</keyword>
<dbReference type="KEGG" id="vg:15009952"/>
<accession>M4SL96</accession>
<reference evidence="1 4" key="1">
    <citation type="submission" date="2010-11" db="EMBL/GenBank/DDBJ databases">
        <title>The Genome Sequence of Cellulophaga phage phiST.</title>
        <authorList>
            <consortium name="The Broad Institute Genome Sequencing Platform"/>
            <person name="Henn M.R."/>
            <person name="Reimann L."/>
            <person name="Holmfelt K."/>
            <person name="Levin J."/>
            <person name="Malboeuf C."/>
            <person name="Casali M."/>
            <person name="Russ C."/>
            <person name="Lennon N."/>
            <person name="Chapman S.B."/>
            <person name="Erlich R."/>
            <person name="Young S.K."/>
            <person name="Yandava C."/>
            <person name="Zeng Q."/>
            <person name="Alvarado L."/>
            <person name="Anderson S."/>
            <person name="Berlin A."/>
            <person name="Chen Z."/>
            <person name="Freedman E."/>
            <person name="Gellesch M."/>
            <person name="Goldberg J."/>
            <person name="Green L."/>
            <person name="Griggs A."/>
            <person name="Gujja S."/>
            <person name="Heilman E.R."/>
            <person name="Heiman D."/>
            <person name="Hollinger A."/>
            <person name="Howarth C."/>
            <person name="Larson L."/>
            <person name="Mehta T."/>
            <person name="Pearson M."/>
            <person name="Roberts A."/>
            <person name="Ryan E."/>
            <person name="Saif S."/>
            <person name="Shea T."/>
            <person name="Shenoy N."/>
            <person name="Sisk P."/>
            <person name="Stolte C."/>
            <person name="Sykes S."/>
            <person name="White J."/>
            <person name="Haas B."/>
            <person name="Nusbaum C."/>
            <person name="Birren B."/>
        </authorList>
    </citation>
    <scope>NUCLEOTIDE SEQUENCE [LARGE SCALE GENOMIC DNA]</scope>
    <source>
        <strain evidence="1">PhiST</strain>
        <strain evidence="4">phiST</strain>
    </source>
</reference>
<dbReference type="Proteomes" id="UP000014729">
    <property type="component" value="Segment"/>
</dbReference>
<evidence type="ECO:0000313" key="1">
    <source>
        <dbReference type="EMBL" id="AGH56753.1"/>
    </source>
</evidence>
<dbReference type="RefSeq" id="YP_007673436.1">
    <property type="nucleotide sequence ID" value="NC_020842.1"/>
</dbReference>
<evidence type="ECO:0000313" key="3">
    <source>
        <dbReference type="Proteomes" id="UP000014729"/>
    </source>
</evidence>
<dbReference type="EMBL" id="KC821604">
    <property type="protein sequence ID" value="AGO47194.1"/>
    <property type="molecule type" value="Genomic_DNA"/>
</dbReference>
<organism evidence="1 4">
    <name type="scientific">Cellulophaga phage phiST</name>
    <dbReference type="NCBI Taxonomy" id="756282"/>
    <lineage>
        <taxon>Viruses</taxon>
        <taxon>Duplodnaviria</taxon>
        <taxon>Heunggongvirae</taxon>
        <taxon>Uroviricota</taxon>
        <taxon>Caudoviricetes</taxon>
        <taxon>Cbastvirus</taxon>
        <taxon>Cbastvirus ST</taxon>
    </lineage>
</organism>
<dbReference type="Proteomes" id="UP000203074">
    <property type="component" value="Segment"/>
</dbReference>
<reference evidence="2 3" key="2">
    <citation type="journal article" date="2013" name="Proc. Natl. Acad. Sci. U.S.A.">
        <title>Twelve previously unknown phage genera are ubiquitous in global oceans.</title>
        <authorList>
            <person name="Holmfeldt K."/>
            <person name="Solonenko N."/>
            <person name="Shah M."/>
            <person name="Corrier K."/>
            <person name="Riemann L."/>
            <person name="Verberkmoes N.C."/>
            <person name="Sullivan M.B."/>
        </authorList>
    </citation>
    <scope>NUCLEOTIDE SEQUENCE [LARGE SCALE GENOMIC DNA]</scope>
    <source>
        <strain evidence="2">PhiST</strain>
    </source>
</reference>
<name>M4SL96_9CAUD</name>
<dbReference type="EMBL" id="HQ634192">
    <property type="protein sequence ID" value="AGH56753.1"/>
    <property type="molecule type" value="Genomic_DNA"/>
</dbReference>